<feature type="compositionally biased region" description="Polar residues" evidence="1">
    <location>
        <begin position="391"/>
        <end position="400"/>
    </location>
</feature>
<protein>
    <submittedName>
        <fullName evidence="2">Uncharacterized protein</fullName>
    </submittedName>
</protein>
<dbReference type="Proteomes" id="UP000594262">
    <property type="component" value="Unplaced"/>
</dbReference>
<dbReference type="Gene3D" id="3.40.50.300">
    <property type="entry name" value="P-loop containing nucleotide triphosphate hydrolases"/>
    <property type="match status" value="1"/>
</dbReference>
<feature type="compositionally biased region" description="Basic and acidic residues" evidence="1">
    <location>
        <begin position="401"/>
        <end position="410"/>
    </location>
</feature>
<name>A0A7M5V9V8_9CNID</name>
<dbReference type="EnsemblMetazoa" id="CLYHEMT008613.1">
    <property type="protein sequence ID" value="CLYHEMP008613.1"/>
    <property type="gene ID" value="CLYHEMG008613"/>
</dbReference>
<dbReference type="OrthoDB" id="120976at2759"/>
<feature type="compositionally biased region" description="Polar residues" evidence="1">
    <location>
        <begin position="269"/>
        <end position="279"/>
    </location>
</feature>
<feature type="compositionally biased region" description="Low complexity" evidence="1">
    <location>
        <begin position="292"/>
        <end position="304"/>
    </location>
</feature>
<proteinExistence type="predicted"/>
<evidence type="ECO:0000313" key="3">
    <source>
        <dbReference type="Proteomes" id="UP000594262"/>
    </source>
</evidence>
<organism evidence="2 3">
    <name type="scientific">Clytia hemisphaerica</name>
    <dbReference type="NCBI Taxonomy" id="252671"/>
    <lineage>
        <taxon>Eukaryota</taxon>
        <taxon>Metazoa</taxon>
        <taxon>Cnidaria</taxon>
        <taxon>Hydrozoa</taxon>
        <taxon>Hydroidolina</taxon>
        <taxon>Leptothecata</taxon>
        <taxon>Obeliida</taxon>
        <taxon>Clytiidae</taxon>
        <taxon>Clytia</taxon>
    </lineage>
</organism>
<feature type="compositionally biased region" description="Polar residues" evidence="1">
    <location>
        <begin position="343"/>
        <end position="361"/>
    </location>
</feature>
<dbReference type="InterPro" id="IPR027417">
    <property type="entry name" value="P-loop_NTPase"/>
</dbReference>
<feature type="compositionally biased region" description="Polar residues" evidence="1">
    <location>
        <begin position="305"/>
        <end position="336"/>
    </location>
</feature>
<evidence type="ECO:0000313" key="2">
    <source>
        <dbReference type="EnsemblMetazoa" id="CLYHEMP008613.1"/>
    </source>
</evidence>
<accession>A0A7M5V9V8</accession>
<feature type="region of interest" description="Disordered" evidence="1">
    <location>
        <begin position="269"/>
        <end position="416"/>
    </location>
</feature>
<keyword evidence="3" id="KW-1185">Reference proteome</keyword>
<sequence>HLPHRTSISPRGGGPFVHWFGEIVIGWNYDTVKHNMSTPNGIVKQNAEYWIKLNLALEIHLKAVLFELLFNKHGNSIYVGLPTNQDLLQQYLIQFRRTKESYLKDFIDWDILCPKEGFTNLEQWNIALVIDVIIHILSIPTPLEGWDQQKPLPDDDSLSGMVLWSRWIHEKIKVLKVEEAGDHYHDMLTTLRYILKTLNYSDLQKFDESIQNDLKSQSIDMVKLFHGQERTEPSASPCKVDFVQKFEICSEILELTVCNGLSSTSPFLTNGSISPTQSASEHKKQPIESSEEPSNTNTSENSPNMLVNHSEPQPSSSKQPTESTDDFNFNNTSSIDSKPLNRSPLSNPEPQTTAQSITTKPNNERTRVPPPVATKPKRRTSQQNQERKLSNVVSSQQVDNQTHDSSDRRMSNGLLGQHRSETEFDLKGTILDEVYQIIADMLTRGEWESMLNTLQLSFKEKFNIFLSSRSIDVFKRRHLSWFDIRNRLLQLDRSDVIKAIKTKTYITEEFQSTLEYHKETLRQNHMTKRFVKPFLGASGEKELDDQNLEDAFVELAIIKGKNVDEKFLNSNRDYHLQQVLLDKQMISLDQLITKDERFVMISGIPGIGKSTLVKKVILDWDKRLLLSGKGPSPNIQILFPILCRELNTIDFTETSSHPLDILERLFPDFLPHWRLIKDHLNITKI</sequence>
<evidence type="ECO:0000256" key="1">
    <source>
        <dbReference type="SAM" id="MobiDB-lite"/>
    </source>
</evidence>
<reference evidence="2" key="1">
    <citation type="submission" date="2021-01" db="UniProtKB">
        <authorList>
            <consortium name="EnsemblMetazoa"/>
        </authorList>
    </citation>
    <scope>IDENTIFICATION</scope>
</reference>
<dbReference type="AlphaFoldDB" id="A0A7M5V9V8"/>